<dbReference type="InterPro" id="IPR042185">
    <property type="entry name" value="Serpin_sf_2"/>
</dbReference>
<evidence type="ECO:0000256" key="8">
    <source>
        <dbReference type="RuleBase" id="RU000411"/>
    </source>
</evidence>
<evidence type="ECO:0000256" key="4">
    <source>
        <dbReference type="ARBA" id="ARBA00022690"/>
    </source>
</evidence>
<keyword evidence="3" id="KW-0964">Secreted</keyword>
<evidence type="ECO:0000256" key="7">
    <source>
        <dbReference type="ARBA" id="ARBA00023180"/>
    </source>
</evidence>
<organism evidence="10 11">
    <name type="scientific">Caerostris darwini</name>
    <dbReference type="NCBI Taxonomy" id="1538125"/>
    <lineage>
        <taxon>Eukaryota</taxon>
        <taxon>Metazoa</taxon>
        <taxon>Ecdysozoa</taxon>
        <taxon>Arthropoda</taxon>
        <taxon>Chelicerata</taxon>
        <taxon>Arachnida</taxon>
        <taxon>Araneae</taxon>
        <taxon>Araneomorphae</taxon>
        <taxon>Entelegynae</taxon>
        <taxon>Araneoidea</taxon>
        <taxon>Araneidae</taxon>
        <taxon>Caerostris</taxon>
    </lineage>
</organism>
<dbReference type="GO" id="GO:0005615">
    <property type="term" value="C:extracellular space"/>
    <property type="evidence" value="ECO:0007669"/>
    <property type="project" value="InterPro"/>
</dbReference>
<dbReference type="SUPFAM" id="SSF56574">
    <property type="entry name" value="Serpins"/>
    <property type="match status" value="1"/>
</dbReference>
<evidence type="ECO:0000256" key="6">
    <source>
        <dbReference type="ARBA" id="ARBA00022900"/>
    </source>
</evidence>
<evidence type="ECO:0000313" key="11">
    <source>
        <dbReference type="Proteomes" id="UP001054837"/>
    </source>
</evidence>
<evidence type="ECO:0000256" key="5">
    <source>
        <dbReference type="ARBA" id="ARBA00022729"/>
    </source>
</evidence>
<evidence type="ECO:0000259" key="9">
    <source>
        <dbReference type="SMART" id="SM00093"/>
    </source>
</evidence>
<keyword evidence="5" id="KW-0732">Signal</keyword>
<proteinExistence type="inferred from homology"/>
<protein>
    <submittedName>
        <fullName evidence="10">Serpin B6</fullName>
    </submittedName>
</protein>
<dbReference type="SMART" id="SM00093">
    <property type="entry name" value="SERPIN"/>
    <property type="match status" value="1"/>
</dbReference>
<keyword evidence="11" id="KW-1185">Reference proteome</keyword>
<keyword evidence="4" id="KW-0646">Protease inhibitor</keyword>
<dbReference type="Gene3D" id="2.30.39.10">
    <property type="entry name" value="Alpha-1-antitrypsin, domain 1"/>
    <property type="match status" value="1"/>
</dbReference>
<gene>
    <name evidence="10" type="primary">SERPINB6</name>
    <name evidence="10" type="ORF">CDAR_210211</name>
</gene>
<evidence type="ECO:0000313" key="10">
    <source>
        <dbReference type="EMBL" id="GIY29060.1"/>
    </source>
</evidence>
<comment type="subcellular location">
    <subcellularLocation>
        <location evidence="1">Secreted</location>
    </subcellularLocation>
</comment>
<dbReference type="EMBL" id="BPLQ01007261">
    <property type="protein sequence ID" value="GIY29060.1"/>
    <property type="molecule type" value="Genomic_DNA"/>
</dbReference>
<sequence length="348" mass="39746">MESEMSKKEVDKLALANNYLGLLLNKVFVKEETNVVFSPFSLSIALAMLFYGARNETAEEIRNVIGYKFANVKDDEPQSYFQKFLNELDNNSDSYTLACANTAASDKAFKVKREYISLLEEYFKAFFQEVDFSNETEKAVKLLNEWVSKKTCGMIPNLLESLNPATVMVILNAVYFKGFWMHQFDKEKHSSNISIIRGEEISMLILLPNLKNGLEKLETSLTPDFVRDLTQEMTKRKVEIALPKFKLEYSKSLKKTFISLGLKRIFGAAQLDGLSDYRDVQVSKIIHKAVIEVNEEGSEASAATAIIMVRCLRPQPIIEKFIADHPFMFVIYNSQNNLILFMGRVNEL</sequence>
<dbReference type="AlphaFoldDB" id="A0AAV4S9I5"/>
<reference evidence="10 11" key="1">
    <citation type="submission" date="2021-06" db="EMBL/GenBank/DDBJ databases">
        <title>Caerostris darwini draft genome.</title>
        <authorList>
            <person name="Kono N."/>
            <person name="Arakawa K."/>
        </authorList>
    </citation>
    <scope>NUCLEOTIDE SEQUENCE [LARGE SCALE GENOMIC DNA]</scope>
</reference>
<evidence type="ECO:0000256" key="2">
    <source>
        <dbReference type="ARBA" id="ARBA00009500"/>
    </source>
</evidence>
<evidence type="ECO:0000256" key="1">
    <source>
        <dbReference type="ARBA" id="ARBA00004613"/>
    </source>
</evidence>
<keyword evidence="7" id="KW-0325">Glycoprotein</keyword>
<dbReference type="PROSITE" id="PS00284">
    <property type="entry name" value="SERPIN"/>
    <property type="match status" value="1"/>
</dbReference>
<feature type="domain" description="Serpin" evidence="9">
    <location>
        <begin position="22"/>
        <end position="348"/>
    </location>
</feature>
<dbReference type="InterPro" id="IPR023796">
    <property type="entry name" value="Serpin_dom"/>
</dbReference>
<dbReference type="InterPro" id="IPR036186">
    <property type="entry name" value="Serpin_sf"/>
</dbReference>
<dbReference type="PANTHER" id="PTHR11461:SF211">
    <property type="entry name" value="GH10112P-RELATED"/>
    <property type="match status" value="1"/>
</dbReference>
<dbReference type="PANTHER" id="PTHR11461">
    <property type="entry name" value="SERINE PROTEASE INHIBITOR, SERPIN"/>
    <property type="match status" value="1"/>
</dbReference>
<dbReference type="InterPro" id="IPR042178">
    <property type="entry name" value="Serpin_sf_1"/>
</dbReference>
<dbReference type="Proteomes" id="UP001054837">
    <property type="component" value="Unassembled WGS sequence"/>
</dbReference>
<dbReference type="InterPro" id="IPR023795">
    <property type="entry name" value="Serpin_CS"/>
</dbReference>
<keyword evidence="6" id="KW-0722">Serine protease inhibitor</keyword>
<dbReference type="Pfam" id="PF00079">
    <property type="entry name" value="Serpin"/>
    <property type="match status" value="2"/>
</dbReference>
<dbReference type="Gene3D" id="3.30.497.10">
    <property type="entry name" value="Antithrombin, subunit I, domain 2"/>
    <property type="match status" value="2"/>
</dbReference>
<comment type="caution">
    <text evidence="10">The sequence shown here is derived from an EMBL/GenBank/DDBJ whole genome shotgun (WGS) entry which is preliminary data.</text>
</comment>
<name>A0AAV4S9I5_9ARAC</name>
<dbReference type="GO" id="GO:0004867">
    <property type="term" value="F:serine-type endopeptidase inhibitor activity"/>
    <property type="evidence" value="ECO:0007669"/>
    <property type="project" value="UniProtKB-KW"/>
</dbReference>
<evidence type="ECO:0000256" key="3">
    <source>
        <dbReference type="ARBA" id="ARBA00022525"/>
    </source>
</evidence>
<accession>A0AAV4S9I5</accession>
<comment type="similarity">
    <text evidence="2 8">Belongs to the serpin family.</text>
</comment>
<dbReference type="InterPro" id="IPR000215">
    <property type="entry name" value="Serpin_fam"/>
</dbReference>
<dbReference type="FunFam" id="3.30.497.10:FF:000031">
    <property type="entry name" value="Putative salivary serpin"/>
    <property type="match status" value="1"/>
</dbReference>